<comment type="caution">
    <text evidence="1">The sequence shown here is derived from an EMBL/GenBank/DDBJ whole genome shotgun (WGS) entry which is preliminary data.</text>
</comment>
<keyword evidence="2" id="KW-1185">Reference proteome</keyword>
<evidence type="ECO:0000313" key="2">
    <source>
        <dbReference type="Proteomes" id="UP000010931"/>
    </source>
</evidence>
<proteinExistence type="predicted"/>
<name>L7F8H5_STRT8</name>
<evidence type="ECO:0000313" key="1">
    <source>
        <dbReference type="EMBL" id="ELP66975.1"/>
    </source>
</evidence>
<dbReference type="AlphaFoldDB" id="L7F8H5"/>
<dbReference type="EMBL" id="AEJB01000317">
    <property type="protein sequence ID" value="ELP66975.1"/>
    <property type="molecule type" value="Genomic_DNA"/>
</dbReference>
<sequence length="37" mass="4221">MGASEDLDLGYRFGWGGRRLVLWRRGAVQEPDLACLR</sequence>
<gene>
    <name evidence="1" type="ORF">STRTUCAR8_06309</name>
</gene>
<protein>
    <submittedName>
        <fullName evidence="1">Uncharacterized protein</fullName>
    </submittedName>
</protein>
<organism evidence="1 2">
    <name type="scientific">Streptomyces turgidiscabies (strain Car8)</name>
    <dbReference type="NCBI Taxonomy" id="698760"/>
    <lineage>
        <taxon>Bacteria</taxon>
        <taxon>Bacillati</taxon>
        <taxon>Actinomycetota</taxon>
        <taxon>Actinomycetes</taxon>
        <taxon>Kitasatosporales</taxon>
        <taxon>Streptomycetaceae</taxon>
        <taxon>Streptomyces</taxon>
    </lineage>
</organism>
<dbReference type="PATRIC" id="fig|698760.3.peg.4262"/>
<accession>L7F8H5</accession>
<reference evidence="1 2" key="1">
    <citation type="journal article" date="2011" name="Plasmid">
        <title>Streptomyces turgidiscabies Car8 contains a modular pathogenicity island that shares virulence genes with other actinobacterial plant pathogens.</title>
        <authorList>
            <person name="Huguet-Tapia J.C."/>
            <person name="Badger J.H."/>
            <person name="Loria R."/>
            <person name="Pettis G.S."/>
        </authorList>
    </citation>
    <scope>NUCLEOTIDE SEQUENCE [LARGE SCALE GENOMIC DNA]</scope>
    <source>
        <strain evidence="1 2">Car8</strain>
    </source>
</reference>
<dbReference type="Proteomes" id="UP000010931">
    <property type="component" value="Unassembled WGS sequence"/>
</dbReference>